<dbReference type="RefSeq" id="WP_006346977.1">
    <property type="nucleotide sequence ID" value="NZ_CP029159.1"/>
</dbReference>
<sequence>MPPFDAGVPALVLRLDRNPFHHGTLGAVRSLGRAGVEVHAVVESAASPVVRSRHLHRAHPVAPGAVRPDGTGFPELLLRVSERIGRPAVLIPMDDLGAILTAAHAPRLGDRYLLPDQAPGLPDALADKSLLAELCERAGVPHPETVVPGSAAEAAGAAGALGLPLVAKWSRPWLLPPGTGLRSTTLVRSPGAARALYERGADSGAGLLLQRRLPDAPDADWFFHGCFGGDGRLLAGGTGRKELSWPPRAGLTAKGRWHPNPEVAAIATGLVEHTGYRGVIDLDLRRDRVGGTYRLLDANPRPGAQFRLFTAPDGTDVVRALYRDLTGQVPPPPAECPGRVFVAENYALLSALTALPAARRPGRARPAARSALGGPGHGSRIEAAWFAGDDPLPFAAMAGAWLGRGLTKGVRRARAVLHRS</sequence>
<dbReference type="AlphaFoldDB" id="I2N564"/>
<dbReference type="GO" id="GO:0046872">
    <property type="term" value="F:metal ion binding"/>
    <property type="evidence" value="ECO:0007669"/>
    <property type="project" value="InterPro"/>
</dbReference>
<dbReference type="InterPro" id="IPR011761">
    <property type="entry name" value="ATP-grasp"/>
</dbReference>
<gene>
    <name evidence="1" type="ORF">STSU_012125</name>
</gene>
<proteinExistence type="predicted"/>
<accession>I2N564</accession>
<dbReference type="EMBL" id="CP029159">
    <property type="protein sequence ID" value="QKM67806.1"/>
    <property type="molecule type" value="Genomic_DNA"/>
</dbReference>
<organism evidence="1 2">
    <name type="scientific">Streptomyces tsukubensis (strain DSM 42081 / NBRC 108919 / NRRL 18488 / 9993)</name>
    <dbReference type="NCBI Taxonomy" id="1114943"/>
    <lineage>
        <taxon>Bacteria</taxon>
        <taxon>Bacillati</taxon>
        <taxon>Actinomycetota</taxon>
        <taxon>Actinomycetes</taxon>
        <taxon>Kitasatosporales</taxon>
        <taxon>Streptomycetaceae</taxon>
        <taxon>Streptomyces</taxon>
    </lineage>
</organism>
<dbReference type="SUPFAM" id="SSF56059">
    <property type="entry name" value="Glutathione synthetase ATP-binding domain-like"/>
    <property type="match status" value="1"/>
</dbReference>
<dbReference type="GO" id="GO:0005524">
    <property type="term" value="F:ATP binding"/>
    <property type="evidence" value="ECO:0007669"/>
    <property type="project" value="UniProtKB-UniRule"/>
</dbReference>
<keyword evidence="2" id="KW-1185">Reference proteome</keyword>
<reference evidence="1 2" key="1">
    <citation type="journal article" date="2012" name="J. Bacteriol.">
        <title>Draft genome of Streptomyces tsukubaensis NRRL 18488, the producer of the clinically important immunosuppressant tacrolimus (FK506).</title>
        <authorList>
            <person name="Barreiro C."/>
            <person name="Prieto C."/>
            <person name="Sola-Landa A."/>
            <person name="Solera E."/>
            <person name="Martinez-Castro M."/>
            <person name="Perez-Redondo R."/>
            <person name="Garcia-Estrada C."/>
            <person name="Aparicio J.F."/>
            <person name="Fernandez-Martinez L.T."/>
            <person name="Santos-Aberturas J."/>
            <person name="Salehi-Najafabadi Z."/>
            <person name="Rodriguez-Garcia A."/>
            <person name="Tauch A."/>
            <person name="Martin J.F."/>
        </authorList>
    </citation>
    <scope>NUCLEOTIDE SEQUENCE [LARGE SCALE GENOMIC DNA]</scope>
    <source>
        <strain evidence="2">DSM 42081 / NBRC 108919 / NRRL 18488 / 9993</strain>
    </source>
</reference>
<evidence type="ECO:0000313" key="1">
    <source>
        <dbReference type="EMBL" id="QKM67806.1"/>
    </source>
</evidence>
<dbReference type="Proteomes" id="UP000005940">
    <property type="component" value="Chromosome"/>
</dbReference>
<name>I2N564_STRT9</name>
<dbReference type="Gene3D" id="3.30.470.20">
    <property type="entry name" value="ATP-grasp fold, B domain"/>
    <property type="match status" value="1"/>
</dbReference>
<dbReference type="PROSITE" id="PS50975">
    <property type="entry name" value="ATP_GRASP"/>
    <property type="match status" value="1"/>
</dbReference>
<protein>
    <submittedName>
        <fullName evidence="1">ATP-grasp domain-containing protein</fullName>
    </submittedName>
</protein>
<evidence type="ECO:0000313" key="2">
    <source>
        <dbReference type="Proteomes" id="UP000005940"/>
    </source>
</evidence>